<evidence type="ECO:0000313" key="3">
    <source>
        <dbReference type="Proteomes" id="UP000035932"/>
    </source>
</evidence>
<dbReference type="Proteomes" id="UP000035932">
    <property type="component" value="Unassembled WGS sequence"/>
</dbReference>
<name>A0A0J6XJ52_9ACTN</name>
<proteinExistence type="predicted"/>
<accession>A0A0J6XJ52</accession>
<dbReference type="EMBL" id="LFML01000079">
    <property type="protein sequence ID" value="KMO96055.1"/>
    <property type="molecule type" value="Genomic_DNA"/>
</dbReference>
<dbReference type="AlphaFoldDB" id="A0A0J6XJ52"/>
<protein>
    <submittedName>
        <fullName evidence="2">Uncharacterized protein</fullName>
    </submittedName>
</protein>
<sequence>MSETTPDAKGPAPVQYKPEATEPTLIPADQVKPEDIGTLSIEYRDGQPVVVVSGGTALPAGLTVVDGSGDAVAVYAAGSPTEAGARGLLGNSFKFPDAVPSEADDLYGS</sequence>
<evidence type="ECO:0000313" key="2">
    <source>
        <dbReference type="EMBL" id="KMO96055.1"/>
    </source>
</evidence>
<dbReference type="RefSeq" id="WP_048478106.1">
    <property type="nucleotide sequence ID" value="NZ_JBIRUD010000036.1"/>
</dbReference>
<gene>
    <name evidence="2" type="ORF">ACS04_20445</name>
</gene>
<feature type="region of interest" description="Disordered" evidence="1">
    <location>
        <begin position="1"/>
        <end position="20"/>
    </location>
</feature>
<evidence type="ECO:0000256" key="1">
    <source>
        <dbReference type="SAM" id="MobiDB-lite"/>
    </source>
</evidence>
<organism evidence="2 3">
    <name type="scientific">Streptomyces roseus</name>
    <dbReference type="NCBI Taxonomy" id="66430"/>
    <lineage>
        <taxon>Bacteria</taxon>
        <taxon>Bacillati</taxon>
        <taxon>Actinomycetota</taxon>
        <taxon>Actinomycetes</taxon>
        <taxon>Kitasatosporales</taxon>
        <taxon>Streptomycetaceae</taxon>
        <taxon>Streptomyces</taxon>
    </lineage>
</organism>
<reference evidence="2 3" key="1">
    <citation type="submission" date="2015-06" db="EMBL/GenBank/DDBJ databases">
        <title>Recapitulation of the evolution of biosynthetic gene clusters reveals hidden chemical diversity on bacterial genomes.</title>
        <authorList>
            <person name="Cruz-Morales P."/>
            <person name="Martinez-Guerrero C."/>
            <person name="Morales-Escalante M.A."/>
            <person name="Yanez-Guerra L.A."/>
            <person name="Kopp J.F."/>
            <person name="Feldmann J."/>
            <person name="Ramos-Aboites H.E."/>
            <person name="Barona-Gomez F."/>
        </authorList>
    </citation>
    <scope>NUCLEOTIDE SEQUENCE [LARGE SCALE GENOMIC DNA]</scope>
    <source>
        <strain evidence="2 3">ATCC 31245</strain>
    </source>
</reference>
<dbReference type="OrthoDB" id="4257110at2"/>
<dbReference type="STRING" id="66430.ACS04_20445"/>
<keyword evidence="3" id="KW-1185">Reference proteome</keyword>
<dbReference type="PATRIC" id="fig|66430.4.peg.6928"/>
<comment type="caution">
    <text evidence="2">The sequence shown here is derived from an EMBL/GenBank/DDBJ whole genome shotgun (WGS) entry which is preliminary data.</text>
</comment>